<accession>A0A2A2K649</accession>
<feature type="compositionally biased region" description="Basic and acidic residues" evidence="1">
    <location>
        <begin position="143"/>
        <end position="160"/>
    </location>
</feature>
<name>A0A2A2K649_9BILA</name>
<sequence>MAWLVHWQARDHPIGDTRVIVDERHGYHHPTHSQGGDQLVARCASAVDGNLGQVTGAGHEWHGQTRTRPVAEEVLAHREPQPTNHDQHQPPVIEDNGTGHQCLMIAIPVDHDAKHQGCQADRLEDRNQRIVSEETRHGAVHAEPGKDRQCQRGSADEKPGVIEYRAHAHFDSQADHERHQ</sequence>
<proteinExistence type="predicted"/>
<evidence type="ECO:0000313" key="3">
    <source>
        <dbReference type="Proteomes" id="UP000218231"/>
    </source>
</evidence>
<comment type="caution">
    <text evidence="2">The sequence shown here is derived from an EMBL/GenBank/DDBJ whole genome shotgun (WGS) entry which is preliminary data.</text>
</comment>
<feature type="region of interest" description="Disordered" evidence="1">
    <location>
        <begin position="134"/>
        <end position="160"/>
    </location>
</feature>
<keyword evidence="3" id="KW-1185">Reference proteome</keyword>
<dbReference type="EMBL" id="LIAE01009501">
    <property type="protein sequence ID" value="PAV69476.1"/>
    <property type="molecule type" value="Genomic_DNA"/>
</dbReference>
<protein>
    <submittedName>
        <fullName evidence="2">Uncharacterized protein</fullName>
    </submittedName>
</protein>
<dbReference type="Proteomes" id="UP000218231">
    <property type="component" value="Unassembled WGS sequence"/>
</dbReference>
<evidence type="ECO:0000313" key="2">
    <source>
        <dbReference type="EMBL" id="PAV69476.1"/>
    </source>
</evidence>
<evidence type="ECO:0000256" key="1">
    <source>
        <dbReference type="SAM" id="MobiDB-lite"/>
    </source>
</evidence>
<gene>
    <name evidence="2" type="ORF">WR25_25698</name>
</gene>
<dbReference type="AlphaFoldDB" id="A0A2A2K649"/>
<organism evidence="2 3">
    <name type="scientific">Diploscapter pachys</name>
    <dbReference type="NCBI Taxonomy" id="2018661"/>
    <lineage>
        <taxon>Eukaryota</taxon>
        <taxon>Metazoa</taxon>
        <taxon>Ecdysozoa</taxon>
        <taxon>Nematoda</taxon>
        <taxon>Chromadorea</taxon>
        <taxon>Rhabditida</taxon>
        <taxon>Rhabditina</taxon>
        <taxon>Rhabditomorpha</taxon>
        <taxon>Rhabditoidea</taxon>
        <taxon>Rhabditidae</taxon>
        <taxon>Diploscapter</taxon>
    </lineage>
</organism>
<reference evidence="2 3" key="1">
    <citation type="journal article" date="2017" name="Curr. Biol.">
        <title>Genome architecture and evolution of a unichromosomal asexual nematode.</title>
        <authorList>
            <person name="Fradin H."/>
            <person name="Zegar C."/>
            <person name="Gutwein M."/>
            <person name="Lucas J."/>
            <person name="Kovtun M."/>
            <person name="Corcoran D."/>
            <person name="Baugh L.R."/>
            <person name="Kiontke K."/>
            <person name="Gunsalus K."/>
            <person name="Fitch D.H."/>
            <person name="Piano F."/>
        </authorList>
    </citation>
    <scope>NUCLEOTIDE SEQUENCE [LARGE SCALE GENOMIC DNA]</scope>
    <source>
        <strain evidence="2">PF1309</strain>
    </source>
</reference>